<dbReference type="Proteomes" id="UP001066276">
    <property type="component" value="Chromosome 3_2"/>
</dbReference>
<evidence type="ECO:0000313" key="3">
    <source>
        <dbReference type="Proteomes" id="UP001066276"/>
    </source>
</evidence>
<feature type="signal peptide" evidence="1">
    <location>
        <begin position="1"/>
        <end position="27"/>
    </location>
</feature>
<proteinExistence type="predicted"/>
<reference evidence="2" key="1">
    <citation type="journal article" date="2022" name="bioRxiv">
        <title>Sequencing and chromosome-scale assembly of the giantPleurodeles waltlgenome.</title>
        <authorList>
            <person name="Brown T."/>
            <person name="Elewa A."/>
            <person name="Iarovenko S."/>
            <person name="Subramanian E."/>
            <person name="Araus A.J."/>
            <person name="Petzold A."/>
            <person name="Susuki M."/>
            <person name="Suzuki K.-i.T."/>
            <person name="Hayashi T."/>
            <person name="Toyoda A."/>
            <person name="Oliveira C."/>
            <person name="Osipova E."/>
            <person name="Leigh N.D."/>
            <person name="Simon A."/>
            <person name="Yun M.H."/>
        </authorList>
    </citation>
    <scope>NUCLEOTIDE SEQUENCE</scope>
    <source>
        <strain evidence="2">20211129_DDA</strain>
        <tissue evidence="2">Liver</tissue>
    </source>
</reference>
<dbReference type="EMBL" id="JANPWB010000006">
    <property type="protein sequence ID" value="KAJ1176480.1"/>
    <property type="molecule type" value="Genomic_DNA"/>
</dbReference>
<comment type="caution">
    <text evidence="2">The sequence shown here is derived from an EMBL/GenBank/DDBJ whole genome shotgun (WGS) entry which is preliminary data.</text>
</comment>
<sequence>MLPVPSTDQGWLLLAAFFCFVAKFKDGTTEIIVRAGDPGDVTSLEAQMSGLPDKSMSIEGDSEVTVGVGLQEFAITGASWKGPFALSLLFDPRPMAVVSSESE</sequence>
<gene>
    <name evidence="2" type="ORF">NDU88_001760</name>
</gene>
<keyword evidence="1" id="KW-0732">Signal</keyword>
<dbReference type="AlphaFoldDB" id="A0AAV7TJ87"/>
<accession>A0AAV7TJ87</accession>
<name>A0AAV7TJ87_PLEWA</name>
<keyword evidence="3" id="KW-1185">Reference proteome</keyword>
<organism evidence="2 3">
    <name type="scientific">Pleurodeles waltl</name>
    <name type="common">Iberian ribbed newt</name>
    <dbReference type="NCBI Taxonomy" id="8319"/>
    <lineage>
        <taxon>Eukaryota</taxon>
        <taxon>Metazoa</taxon>
        <taxon>Chordata</taxon>
        <taxon>Craniata</taxon>
        <taxon>Vertebrata</taxon>
        <taxon>Euteleostomi</taxon>
        <taxon>Amphibia</taxon>
        <taxon>Batrachia</taxon>
        <taxon>Caudata</taxon>
        <taxon>Salamandroidea</taxon>
        <taxon>Salamandridae</taxon>
        <taxon>Pleurodelinae</taxon>
        <taxon>Pleurodeles</taxon>
    </lineage>
</organism>
<evidence type="ECO:0000313" key="2">
    <source>
        <dbReference type="EMBL" id="KAJ1176480.1"/>
    </source>
</evidence>
<evidence type="ECO:0000256" key="1">
    <source>
        <dbReference type="SAM" id="SignalP"/>
    </source>
</evidence>
<protein>
    <submittedName>
        <fullName evidence="2">Uncharacterized protein</fullName>
    </submittedName>
</protein>
<feature type="chain" id="PRO_5043843548" evidence="1">
    <location>
        <begin position="28"/>
        <end position="103"/>
    </location>
</feature>